<sequence>MRNASFHLGLSAAYLGLSPCISSAVLAEGFVEDSVLTINTRNVYFARDYKGSDVKTSKRAEWAQGFILQGGTGYTPGTLGVGLDVLGQFGVKLDSGKGRAGTGLIPNNDSGPADNFGRLGGVIKLRGWNSEMKYGEQILNLPILRSNDGRLLPQTQIGTTLRVAPSKALTVHAGRIESFSGRDSTNQEPLHMHGSSVTGKHFDYVGGEWQALDRRLQLGYWHAELKDIYRQDFYRFAYQQPWGNAVMGFDSGLYVSAEQGQAKAGELDNRALYLGLRWSQAGHTFLLGYQRQFGDDDFVALQDSGTLMTNHANNIFAYARERSWQVRYDYDFAAQGIPGLSVMTRYIRGDHVQRSNAESGHEWERDASVRYVVQAGQLRDLGVALNLSTLRSTFQSSFDELRVMISYPITLL</sequence>
<reference evidence="1" key="1">
    <citation type="submission" date="2023-07" db="EMBL/GenBank/DDBJ databases">
        <title>Sorghum-associated microbial communities from plants grown in Nebraska, USA.</title>
        <authorList>
            <person name="Schachtman D."/>
        </authorList>
    </citation>
    <scope>NUCLEOTIDE SEQUENCE</scope>
    <source>
        <strain evidence="1">BE56</strain>
    </source>
</reference>
<evidence type="ECO:0000313" key="2">
    <source>
        <dbReference type="Proteomes" id="UP001259587"/>
    </source>
</evidence>
<dbReference type="EMBL" id="JAVDTH010000005">
    <property type="protein sequence ID" value="MDR6711671.1"/>
    <property type="molecule type" value="Genomic_DNA"/>
</dbReference>
<keyword evidence="2" id="KW-1185">Reference proteome</keyword>
<accession>A0ACC6JZS2</accession>
<gene>
    <name evidence="1" type="ORF">J2W83_001265</name>
</gene>
<evidence type="ECO:0000313" key="1">
    <source>
        <dbReference type="EMBL" id="MDR6711671.1"/>
    </source>
</evidence>
<comment type="caution">
    <text evidence="1">The sequence shown here is derived from an EMBL/GenBank/DDBJ whole genome shotgun (WGS) entry which is preliminary data.</text>
</comment>
<protein>
    <submittedName>
        <fullName evidence="1">Uncharacterized protein</fullName>
    </submittedName>
</protein>
<name>A0ACC6JZS2_9PSED</name>
<proteinExistence type="predicted"/>
<organism evidence="1 2">
    <name type="scientific">Pseudomonas hunanensis</name>
    <dbReference type="NCBI Taxonomy" id="1247546"/>
    <lineage>
        <taxon>Bacteria</taxon>
        <taxon>Pseudomonadati</taxon>
        <taxon>Pseudomonadota</taxon>
        <taxon>Gammaproteobacteria</taxon>
        <taxon>Pseudomonadales</taxon>
        <taxon>Pseudomonadaceae</taxon>
        <taxon>Pseudomonas</taxon>
    </lineage>
</organism>
<dbReference type="Proteomes" id="UP001259587">
    <property type="component" value="Unassembled WGS sequence"/>
</dbReference>